<feature type="chain" id="PRO_5020929811" evidence="1">
    <location>
        <begin position="19"/>
        <end position="239"/>
    </location>
</feature>
<keyword evidence="3" id="KW-1185">Reference proteome</keyword>
<protein>
    <submittedName>
        <fullName evidence="2">Uncharacterized protein</fullName>
    </submittedName>
</protein>
<keyword evidence="1" id="KW-0732">Signal</keyword>
<evidence type="ECO:0000313" key="3">
    <source>
        <dbReference type="Proteomes" id="UP000298663"/>
    </source>
</evidence>
<name>A0A4U8UUG1_STECR</name>
<evidence type="ECO:0000313" key="2">
    <source>
        <dbReference type="EMBL" id="TMS36329.1"/>
    </source>
</evidence>
<dbReference type="OrthoDB" id="5793387at2759"/>
<reference evidence="2 3" key="1">
    <citation type="journal article" date="2015" name="Genome Biol.">
        <title>Comparative genomics of Steinernema reveals deeply conserved gene regulatory networks.</title>
        <authorList>
            <person name="Dillman A.R."/>
            <person name="Macchietto M."/>
            <person name="Porter C.F."/>
            <person name="Rogers A."/>
            <person name="Williams B."/>
            <person name="Antoshechkin I."/>
            <person name="Lee M.M."/>
            <person name="Goodwin Z."/>
            <person name="Lu X."/>
            <person name="Lewis E.E."/>
            <person name="Goodrich-Blair H."/>
            <person name="Stock S.P."/>
            <person name="Adams B.J."/>
            <person name="Sternberg P.W."/>
            <person name="Mortazavi A."/>
        </authorList>
    </citation>
    <scope>NUCLEOTIDE SEQUENCE [LARGE SCALE GENOMIC DNA]</scope>
    <source>
        <strain evidence="2 3">ALL</strain>
    </source>
</reference>
<dbReference type="PANTHER" id="PTHR34311:SF10">
    <property type="entry name" value="NEMATODE SPECIFIC PEPTIDE FAMILY-RELATED"/>
    <property type="match status" value="1"/>
</dbReference>
<evidence type="ECO:0000256" key="1">
    <source>
        <dbReference type="SAM" id="SignalP"/>
    </source>
</evidence>
<gene>
    <name evidence="2" type="ORF">L596_003520</name>
</gene>
<comment type="caution">
    <text evidence="2">The sequence shown here is derived from an EMBL/GenBank/DDBJ whole genome shotgun (WGS) entry which is preliminary data.</text>
</comment>
<dbReference type="EMBL" id="AZBU02000001">
    <property type="protein sequence ID" value="TMS36329.1"/>
    <property type="molecule type" value="Genomic_DNA"/>
</dbReference>
<dbReference type="Proteomes" id="UP000298663">
    <property type="component" value="Chromosome X"/>
</dbReference>
<dbReference type="STRING" id="34508.A0A4U8UUG1"/>
<dbReference type="AlphaFoldDB" id="A0A4U8UUG1"/>
<dbReference type="PANTHER" id="PTHR34311">
    <property type="entry name" value="PROTEIN CBG21698-RELATED"/>
    <property type="match status" value="1"/>
</dbReference>
<reference evidence="2 3" key="2">
    <citation type="journal article" date="2019" name="G3 (Bethesda)">
        <title>Hybrid Assembly of the Genome of the Entomopathogenic Nematode Steinernema carpocapsae Identifies the X-Chromosome.</title>
        <authorList>
            <person name="Serra L."/>
            <person name="Macchietto M."/>
            <person name="Macias-Munoz A."/>
            <person name="McGill C.J."/>
            <person name="Rodriguez I.M."/>
            <person name="Rodriguez B."/>
            <person name="Murad R."/>
            <person name="Mortazavi A."/>
        </authorList>
    </citation>
    <scope>NUCLEOTIDE SEQUENCE [LARGE SCALE GENOMIC DNA]</scope>
    <source>
        <strain evidence="2 3">ALL</strain>
    </source>
</reference>
<organism evidence="2 3">
    <name type="scientific">Steinernema carpocapsae</name>
    <name type="common">Entomopathogenic nematode</name>
    <dbReference type="NCBI Taxonomy" id="34508"/>
    <lineage>
        <taxon>Eukaryota</taxon>
        <taxon>Metazoa</taxon>
        <taxon>Ecdysozoa</taxon>
        <taxon>Nematoda</taxon>
        <taxon>Chromadorea</taxon>
        <taxon>Rhabditida</taxon>
        <taxon>Tylenchina</taxon>
        <taxon>Panagrolaimomorpha</taxon>
        <taxon>Strongyloidoidea</taxon>
        <taxon>Steinernematidae</taxon>
        <taxon>Steinernema</taxon>
    </lineage>
</organism>
<proteinExistence type="predicted"/>
<accession>A0A4U8UUG1</accession>
<dbReference type="EMBL" id="CM016762">
    <property type="protein sequence ID" value="TMS36329.1"/>
    <property type="molecule type" value="Genomic_DNA"/>
</dbReference>
<feature type="signal peptide" evidence="1">
    <location>
        <begin position="1"/>
        <end position="18"/>
    </location>
</feature>
<sequence length="239" mass="26548">MSLFVVLLLALLPATALGASCPKAPDHKCVDATYECCDSNFQNNLNISAACGVGSIWNFPICIRNQLGAIWQQGTHGVLEVCDAYSQFRSCLGKSLHDCTNDGYYIRQGLLGVFQAQQVQTLFTELNYICGAGMDIFLNNDVCMSKVFKQNGTDIKACRKQFNDNIKANPSNACQFEETLKECVAAPFQSCGMEAMFYMCENERVILNTWLPMCSKACSFQQKLSNHQNLEVKNAPKEQ</sequence>